<evidence type="ECO:0000259" key="4">
    <source>
        <dbReference type="PROSITE" id="PS50106"/>
    </source>
</evidence>
<evidence type="ECO:0000313" key="6">
    <source>
        <dbReference type="Proteomes" id="UP000248863"/>
    </source>
</evidence>
<evidence type="ECO:0000256" key="2">
    <source>
        <dbReference type="ARBA" id="ARBA00022801"/>
    </source>
</evidence>
<dbReference type="Pfam" id="PF13365">
    <property type="entry name" value="Trypsin_2"/>
    <property type="match status" value="1"/>
</dbReference>
<dbReference type="AlphaFoldDB" id="A0A327KVX5"/>
<name>A0A327KVX5_9BRAD</name>
<dbReference type="PANTHER" id="PTHR43343">
    <property type="entry name" value="PEPTIDASE S12"/>
    <property type="match status" value="1"/>
</dbReference>
<dbReference type="Gene3D" id="2.40.10.120">
    <property type="match status" value="1"/>
</dbReference>
<dbReference type="InterPro" id="IPR009003">
    <property type="entry name" value="Peptidase_S1_PA"/>
</dbReference>
<dbReference type="InterPro" id="IPR051201">
    <property type="entry name" value="Chloro_Bact_Ser_Proteases"/>
</dbReference>
<dbReference type="InterPro" id="IPR036034">
    <property type="entry name" value="PDZ_sf"/>
</dbReference>
<dbReference type="EMBL" id="NPEU01000008">
    <property type="protein sequence ID" value="RAI41863.1"/>
    <property type="molecule type" value="Genomic_DNA"/>
</dbReference>
<dbReference type="Gene3D" id="2.30.42.10">
    <property type="match status" value="1"/>
</dbReference>
<dbReference type="GO" id="GO:0006508">
    <property type="term" value="P:proteolysis"/>
    <property type="evidence" value="ECO:0007669"/>
    <property type="project" value="UniProtKB-KW"/>
</dbReference>
<dbReference type="Proteomes" id="UP000248863">
    <property type="component" value="Unassembled WGS sequence"/>
</dbReference>
<dbReference type="GO" id="GO:0004252">
    <property type="term" value="F:serine-type endopeptidase activity"/>
    <property type="evidence" value="ECO:0007669"/>
    <property type="project" value="InterPro"/>
</dbReference>
<keyword evidence="2" id="KW-0378">Hydrolase</keyword>
<dbReference type="OrthoDB" id="7358927at2"/>
<sequence>MQVNRRNDRTRSSLSDRTRSFPSSRRYRGPGDKNRDQSLEIPNVVDIADTSNIAPPVGLAPNDNSGPGSESSDDTALLDAYSNAVTSVVDRIGPAVVRLDVVGPQGRRGSGSGVIVSPDGLIVTNHHVVAAAAARAPGVRLALTTADGLRLGARVVGADPDTDLALVRVDENVLLPSAALGDSRRLRRGQLVVAIGNPLGFESTVTAGVVSALGRSLRASNGRLVDDLIQTDAALNPGNSGGPLVASHGEVVGIATAIIQGAQGICFAIAANTVKHVLGELVRHGRVRRAFIGIAAAQTALPARLRHLAGVAQESAVMIAGVDPGSPAAEAGIVAGDVVLAIDGVPVTGADELVRILTGERIGRALAIELLRGGERRTVPVVPLERPGRTAA</sequence>
<dbReference type="Pfam" id="PF17820">
    <property type="entry name" value="PDZ_6"/>
    <property type="match status" value="1"/>
</dbReference>
<dbReference type="SMART" id="SM00228">
    <property type="entry name" value="PDZ"/>
    <property type="match status" value="1"/>
</dbReference>
<proteinExistence type="predicted"/>
<dbReference type="InterPro" id="IPR001478">
    <property type="entry name" value="PDZ"/>
</dbReference>
<gene>
    <name evidence="5" type="ORF">CH338_01835</name>
</gene>
<reference evidence="5 6" key="1">
    <citation type="submission" date="2017-07" db="EMBL/GenBank/DDBJ databases">
        <title>Draft Genome Sequences of Select Purple Nonsulfur Bacteria.</title>
        <authorList>
            <person name="Lasarre B."/>
            <person name="Mckinlay J.B."/>
        </authorList>
    </citation>
    <scope>NUCLEOTIDE SEQUENCE [LARGE SCALE GENOMIC DNA]</scope>
    <source>
        <strain evidence="5 6">DSM 11907</strain>
    </source>
</reference>
<dbReference type="InterPro" id="IPR041489">
    <property type="entry name" value="PDZ_6"/>
</dbReference>
<dbReference type="PANTHER" id="PTHR43343:SF3">
    <property type="entry name" value="PROTEASE DO-LIKE 8, CHLOROPLASTIC"/>
    <property type="match status" value="1"/>
</dbReference>
<dbReference type="PRINTS" id="PR00834">
    <property type="entry name" value="PROTEASES2C"/>
</dbReference>
<accession>A0A327KVX5</accession>
<feature type="region of interest" description="Disordered" evidence="3">
    <location>
        <begin position="1"/>
        <end position="75"/>
    </location>
</feature>
<dbReference type="PROSITE" id="PS50106">
    <property type="entry name" value="PDZ"/>
    <property type="match status" value="1"/>
</dbReference>
<evidence type="ECO:0000256" key="1">
    <source>
        <dbReference type="ARBA" id="ARBA00022670"/>
    </source>
</evidence>
<evidence type="ECO:0000256" key="3">
    <source>
        <dbReference type="SAM" id="MobiDB-lite"/>
    </source>
</evidence>
<keyword evidence="6" id="KW-1185">Reference proteome</keyword>
<dbReference type="SUPFAM" id="SSF50494">
    <property type="entry name" value="Trypsin-like serine proteases"/>
    <property type="match status" value="1"/>
</dbReference>
<evidence type="ECO:0000313" key="5">
    <source>
        <dbReference type="EMBL" id="RAI41863.1"/>
    </source>
</evidence>
<feature type="domain" description="PDZ" evidence="4">
    <location>
        <begin position="310"/>
        <end position="374"/>
    </location>
</feature>
<dbReference type="InterPro" id="IPR001940">
    <property type="entry name" value="Peptidase_S1C"/>
</dbReference>
<keyword evidence="1 5" id="KW-0645">Protease</keyword>
<comment type="caution">
    <text evidence="5">The sequence shown here is derived from an EMBL/GenBank/DDBJ whole genome shotgun (WGS) entry which is preliminary data.</text>
</comment>
<organism evidence="5 6">
    <name type="scientific">Rhodoplanes elegans</name>
    <dbReference type="NCBI Taxonomy" id="29408"/>
    <lineage>
        <taxon>Bacteria</taxon>
        <taxon>Pseudomonadati</taxon>
        <taxon>Pseudomonadota</taxon>
        <taxon>Alphaproteobacteria</taxon>
        <taxon>Hyphomicrobiales</taxon>
        <taxon>Nitrobacteraceae</taxon>
        <taxon>Rhodoplanes</taxon>
    </lineage>
</organism>
<feature type="compositionally biased region" description="Basic and acidic residues" evidence="3">
    <location>
        <begin position="29"/>
        <end position="38"/>
    </location>
</feature>
<feature type="compositionally biased region" description="Basic and acidic residues" evidence="3">
    <location>
        <begin position="1"/>
        <end position="19"/>
    </location>
</feature>
<dbReference type="SUPFAM" id="SSF50156">
    <property type="entry name" value="PDZ domain-like"/>
    <property type="match status" value="1"/>
</dbReference>
<protein>
    <submittedName>
        <fullName evidence="5">Serine protease</fullName>
    </submittedName>
</protein>
<dbReference type="CDD" id="cd06779">
    <property type="entry name" value="cpPDZ_Deg_HtrA-like"/>
    <property type="match status" value="1"/>
</dbReference>